<keyword evidence="7 10" id="KW-0342">GTP-binding</keyword>
<accession>A0A679ISB9</accession>
<dbReference type="InterPro" id="IPR030393">
    <property type="entry name" value="G_ENGB_dom"/>
</dbReference>
<dbReference type="InterPro" id="IPR027417">
    <property type="entry name" value="P-loop_NTPase"/>
</dbReference>
<keyword evidence="4" id="KW-0479">Metal-binding</keyword>
<evidence type="ECO:0000256" key="5">
    <source>
        <dbReference type="ARBA" id="ARBA00022741"/>
    </source>
</evidence>
<evidence type="ECO:0000256" key="2">
    <source>
        <dbReference type="ARBA" id="ARBA00009638"/>
    </source>
</evidence>
<dbReference type="Gene3D" id="3.40.50.300">
    <property type="entry name" value="P-loop containing nucleotide triphosphate hydrolases"/>
    <property type="match status" value="1"/>
</dbReference>
<keyword evidence="3 10" id="KW-0132">Cell division</keyword>
<dbReference type="HAMAP" id="MF_00321">
    <property type="entry name" value="GTPase_EngB"/>
    <property type="match status" value="1"/>
</dbReference>
<dbReference type="InterPro" id="IPR006073">
    <property type="entry name" value="GTP-bd"/>
</dbReference>
<comment type="function">
    <text evidence="10">Necessary for normal cell division and for the maintenance of normal septation.</text>
</comment>
<name>A0A679ISB9_9HYPH</name>
<organism evidence="12">
    <name type="scientific">Methylobacterium bullatum</name>
    <dbReference type="NCBI Taxonomy" id="570505"/>
    <lineage>
        <taxon>Bacteria</taxon>
        <taxon>Pseudomonadati</taxon>
        <taxon>Pseudomonadota</taxon>
        <taxon>Alphaproteobacteria</taxon>
        <taxon>Hyphomicrobiales</taxon>
        <taxon>Methylobacteriaceae</taxon>
        <taxon>Methylobacterium</taxon>
    </lineage>
</organism>
<reference evidence="12" key="1">
    <citation type="submission" date="2019-12" db="EMBL/GenBank/DDBJ databases">
        <authorList>
            <person name="Cremers G."/>
        </authorList>
    </citation>
    <scope>NUCLEOTIDE SEQUENCE</scope>
    <source>
        <strain evidence="12">Mbul1</strain>
    </source>
</reference>
<dbReference type="InterPro" id="IPR019987">
    <property type="entry name" value="GTP-bd_ribosome_bio_YsxC"/>
</dbReference>
<evidence type="ECO:0000256" key="10">
    <source>
        <dbReference type="HAMAP-Rule" id="MF_00321"/>
    </source>
</evidence>
<dbReference type="PROSITE" id="PS51706">
    <property type="entry name" value="G_ENGB"/>
    <property type="match status" value="1"/>
</dbReference>
<dbReference type="GO" id="GO:0005829">
    <property type="term" value="C:cytosol"/>
    <property type="evidence" value="ECO:0007669"/>
    <property type="project" value="TreeGrafter"/>
</dbReference>
<evidence type="ECO:0000313" key="12">
    <source>
        <dbReference type="EMBL" id="CAA2102400.1"/>
    </source>
</evidence>
<protein>
    <recommendedName>
        <fullName evidence="10">Probable GTP-binding protein EngB</fullName>
    </recommendedName>
</protein>
<dbReference type="GO" id="GO:0005525">
    <property type="term" value="F:GTP binding"/>
    <property type="evidence" value="ECO:0007669"/>
    <property type="project" value="UniProtKB-UniRule"/>
</dbReference>
<dbReference type="EMBL" id="LR743504">
    <property type="protein sequence ID" value="CAA2102400.1"/>
    <property type="molecule type" value="Genomic_DNA"/>
</dbReference>
<evidence type="ECO:0000256" key="9">
    <source>
        <dbReference type="ARBA" id="ARBA00023306"/>
    </source>
</evidence>
<dbReference type="PANTHER" id="PTHR11649:SF13">
    <property type="entry name" value="ENGB-TYPE G DOMAIN-CONTAINING PROTEIN"/>
    <property type="match status" value="1"/>
</dbReference>
<dbReference type="FunFam" id="3.40.50.300:FF:000098">
    <property type="entry name" value="Probable GTP-binding protein EngB"/>
    <property type="match status" value="1"/>
</dbReference>
<evidence type="ECO:0000256" key="8">
    <source>
        <dbReference type="ARBA" id="ARBA00023210"/>
    </source>
</evidence>
<gene>
    <name evidence="10 12" type="primary">engB</name>
    <name evidence="12" type="ORF">MBUL_01666</name>
</gene>
<keyword evidence="8 10" id="KW-0717">Septation</keyword>
<evidence type="ECO:0000256" key="1">
    <source>
        <dbReference type="ARBA" id="ARBA00001946"/>
    </source>
</evidence>
<evidence type="ECO:0000256" key="3">
    <source>
        <dbReference type="ARBA" id="ARBA00022618"/>
    </source>
</evidence>
<keyword evidence="5 10" id="KW-0547">Nucleotide-binding</keyword>
<evidence type="ECO:0000256" key="7">
    <source>
        <dbReference type="ARBA" id="ARBA00023134"/>
    </source>
</evidence>
<evidence type="ECO:0000256" key="4">
    <source>
        <dbReference type="ARBA" id="ARBA00022723"/>
    </source>
</evidence>
<dbReference type="GO" id="GO:0046872">
    <property type="term" value="F:metal ion binding"/>
    <property type="evidence" value="ECO:0007669"/>
    <property type="project" value="UniProtKB-KW"/>
</dbReference>
<dbReference type="Pfam" id="PF01926">
    <property type="entry name" value="MMR_HSR1"/>
    <property type="match status" value="1"/>
</dbReference>
<comment type="cofactor">
    <cofactor evidence="1">
        <name>Mg(2+)</name>
        <dbReference type="ChEBI" id="CHEBI:18420"/>
    </cofactor>
</comment>
<sequence>MWDAPTRARRRSRTMSQAEADAALLESGRLLFAGVADFLSSAPTVAALPPMKGVEIAFAGRSNVGKSSLVNALTGRNTLARTSHTPGRTQQLNFFDIGGRLTLVDMPGYGYAAVEKTKVEAWTDLIHDYLKGRANLARVFMLIDSRHGLKSIDTDVLDGLDKAAVSYQIVLTKGDALKKAEIEARIAGIRSAIAKRPAAYPEILLTSSRDDRGVPELRASVARLLSERGA</sequence>
<dbReference type="PANTHER" id="PTHR11649">
    <property type="entry name" value="MSS1/TRME-RELATED GTP-BINDING PROTEIN"/>
    <property type="match status" value="1"/>
</dbReference>
<keyword evidence="6" id="KW-0460">Magnesium</keyword>
<dbReference type="NCBIfam" id="TIGR03598">
    <property type="entry name" value="GTPase_YsxC"/>
    <property type="match status" value="1"/>
</dbReference>
<dbReference type="AlphaFoldDB" id="A0A679ISB9"/>
<keyword evidence="9 10" id="KW-0131">Cell cycle</keyword>
<proteinExistence type="inferred from homology"/>
<dbReference type="SUPFAM" id="SSF52540">
    <property type="entry name" value="P-loop containing nucleoside triphosphate hydrolases"/>
    <property type="match status" value="1"/>
</dbReference>
<comment type="similarity">
    <text evidence="2 10">Belongs to the TRAFAC class TrmE-Era-EngA-EngB-Septin-like GTPase superfamily. EngB GTPase family.</text>
</comment>
<dbReference type="CDD" id="cd01876">
    <property type="entry name" value="YihA_EngB"/>
    <property type="match status" value="1"/>
</dbReference>
<feature type="domain" description="EngB-type G" evidence="11">
    <location>
        <begin position="52"/>
        <end position="227"/>
    </location>
</feature>
<dbReference type="GO" id="GO:0000917">
    <property type="term" value="P:division septum assembly"/>
    <property type="evidence" value="ECO:0007669"/>
    <property type="project" value="UniProtKB-KW"/>
</dbReference>
<evidence type="ECO:0000256" key="6">
    <source>
        <dbReference type="ARBA" id="ARBA00022842"/>
    </source>
</evidence>
<evidence type="ECO:0000259" key="11">
    <source>
        <dbReference type="PROSITE" id="PS51706"/>
    </source>
</evidence>